<evidence type="ECO:0000313" key="3">
    <source>
        <dbReference type="Proteomes" id="UP000280648"/>
    </source>
</evidence>
<dbReference type="NCBIfam" id="TIGR03715">
    <property type="entry name" value="KxYKxGKxW"/>
    <property type="match status" value="1"/>
</dbReference>
<dbReference type="InterPro" id="IPR022263">
    <property type="entry name" value="KxYKxGKxW"/>
</dbReference>
<evidence type="ECO:0000256" key="1">
    <source>
        <dbReference type="ARBA" id="ARBA00022729"/>
    </source>
</evidence>
<keyword evidence="1" id="KW-0732">Signal</keyword>
<name>A0A3R9JSU7_STROR</name>
<evidence type="ECO:0000313" key="2">
    <source>
        <dbReference type="EMBL" id="RSJ60707.1"/>
    </source>
</evidence>
<dbReference type="Proteomes" id="UP000280648">
    <property type="component" value="Unassembled WGS sequence"/>
</dbReference>
<comment type="caution">
    <text evidence="2">The sequence shown here is derived from an EMBL/GenBank/DDBJ whole genome shotgun (WGS) entry which is preliminary data.</text>
</comment>
<sequence length="170" mass="18592">MFRSKKFNKDFEIVDEKKRYKLYKSGKNWVKASNSQLDLFRIGGMGEVVSTSLSDTEELDHAHLNANTLAGIGAILAAGAAGFVVTQEQTVYADETSEYKETGKAVIATEPQADATTEASNNSIIAQAQAQATVHQHLTQQASLPQNQQVQAQATVPQRQQAHLYQIQQA</sequence>
<organism evidence="2 3">
    <name type="scientific">Streptococcus oralis</name>
    <dbReference type="NCBI Taxonomy" id="1303"/>
    <lineage>
        <taxon>Bacteria</taxon>
        <taxon>Bacillati</taxon>
        <taxon>Bacillota</taxon>
        <taxon>Bacilli</taxon>
        <taxon>Lactobacillales</taxon>
        <taxon>Streptococcaceae</taxon>
        <taxon>Streptococcus</taxon>
    </lineage>
</organism>
<dbReference type="RefSeq" id="WP_190316821.1">
    <property type="nucleotide sequence ID" value="NZ_RJPI01000017.1"/>
</dbReference>
<proteinExistence type="predicted"/>
<dbReference type="EMBL" id="RJPI01000017">
    <property type="protein sequence ID" value="RSJ60707.1"/>
    <property type="molecule type" value="Genomic_DNA"/>
</dbReference>
<accession>A0A3R9JSU7</accession>
<protein>
    <submittedName>
        <fullName evidence="2">Platelet binding protein GspB</fullName>
    </submittedName>
</protein>
<dbReference type="Pfam" id="PF19258">
    <property type="entry name" value="KxYKxGKxW_sig"/>
    <property type="match status" value="1"/>
</dbReference>
<dbReference type="AlphaFoldDB" id="A0A3R9JSU7"/>
<reference evidence="2 3" key="1">
    <citation type="submission" date="2018-11" db="EMBL/GenBank/DDBJ databases">
        <title>Species Designations Belie Phenotypic and Genotypic Heterogeneity in Oral Streptococci.</title>
        <authorList>
            <person name="Velsko I."/>
        </authorList>
    </citation>
    <scope>NUCLEOTIDE SEQUENCE [LARGE SCALE GENOMIC DNA]</scope>
    <source>
        <strain evidence="2 3">BCC26</strain>
    </source>
</reference>
<gene>
    <name evidence="2" type="primary">gspB</name>
    <name evidence="2" type="ORF">D8803_09065</name>
</gene>